<dbReference type="RefSeq" id="WP_200614853.1">
    <property type="nucleotide sequence ID" value="NZ_CP071518.1"/>
</dbReference>
<organism evidence="4 5">
    <name type="scientific">Agrilutibacter solisilvae</name>
    <dbReference type="NCBI Taxonomy" id="2763317"/>
    <lineage>
        <taxon>Bacteria</taxon>
        <taxon>Pseudomonadati</taxon>
        <taxon>Pseudomonadota</taxon>
        <taxon>Gammaproteobacteria</taxon>
        <taxon>Lysobacterales</taxon>
        <taxon>Lysobacteraceae</taxon>
        <taxon>Agrilutibacter</taxon>
    </lineage>
</organism>
<evidence type="ECO:0000313" key="5">
    <source>
        <dbReference type="Proteomes" id="UP000639274"/>
    </source>
</evidence>
<keyword evidence="1 2" id="KW-0732">Signal</keyword>
<dbReference type="Gene3D" id="2.40.160.20">
    <property type="match status" value="1"/>
</dbReference>
<dbReference type="Pfam" id="PF13505">
    <property type="entry name" value="OMP_b-brl"/>
    <property type="match status" value="1"/>
</dbReference>
<feature type="domain" description="Outer membrane protein beta-barrel" evidence="3">
    <location>
        <begin position="10"/>
        <end position="169"/>
    </location>
</feature>
<keyword evidence="5" id="KW-1185">Reference proteome</keyword>
<reference evidence="4 5" key="1">
    <citation type="submission" date="2021-03" db="EMBL/GenBank/DDBJ databases">
        <title>Lysobacter sp. nov. isolated from soil of gangwondo yeongwol, south Korea.</title>
        <authorList>
            <person name="Kim K.R."/>
            <person name="Kim K.H."/>
            <person name="Jeon C.O."/>
        </authorList>
    </citation>
    <scope>NUCLEOTIDE SEQUENCE [LARGE SCALE GENOMIC DNA]</scope>
    <source>
        <strain evidence="4 5">R19</strain>
    </source>
</reference>
<evidence type="ECO:0000256" key="1">
    <source>
        <dbReference type="ARBA" id="ARBA00022729"/>
    </source>
</evidence>
<proteinExistence type="predicted"/>
<protein>
    <submittedName>
        <fullName evidence="4">Porin family protein</fullName>
    </submittedName>
</protein>
<dbReference type="EMBL" id="CP071518">
    <property type="protein sequence ID" value="QSX79151.1"/>
    <property type="molecule type" value="Genomic_DNA"/>
</dbReference>
<dbReference type="KEGG" id="lsf:I8J32_004445"/>
<dbReference type="SUPFAM" id="SSF56925">
    <property type="entry name" value="OMPA-like"/>
    <property type="match status" value="1"/>
</dbReference>
<dbReference type="InterPro" id="IPR027385">
    <property type="entry name" value="Beta-barrel_OMP"/>
</dbReference>
<dbReference type="AlphaFoldDB" id="A0A974Y0G6"/>
<dbReference type="InterPro" id="IPR011250">
    <property type="entry name" value="OMP/PagP_B-barrel"/>
</dbReference>
<evidence type="ECO:0000256" key="2">
    <source>
        <dbReference type="SAM" id="SignalP"/>
    </source>
</evidence>
<feature type="chain" id="PRO_5038092371" evidence="2">
    <location>
        <begin position="23"/>
        <end position="174"/>
    </location>
</feature>
<sequence length="174" mass="18356">MKKTLILSCALALAGLSNVAMAADGGQGFVRAELGRSEVDVFGENDNDTAYSIRGGYFFNANIGVEGFYSSLYDQNVGTFDTTLTAFGAGVVGKKNFGADGNGFFIGGRAGLANYKGEIGSEDETSTHVYAGVGAGYDFSDAFGLSLNYDFNRPEFDDVDVDADSLTLAGEFRF</sequence>
<name>A0A974Y0G6_9GAMM</name>
<evidence type="ECO:0000313" key="4">
    <source>
        <dbReference type="EMBL" id="QSX79151.1"/>
    </source>
</evidence>
<accession>A0A974Y0G6</accession>
<dbReference type="Proteomes" id="UP000639274">
    <property type="component" value="Chromosome"/>
</dbReference>
<gene>
    <name evidence="4" type="ORF">I8J32_004445</name>
</gene>
<evidence type="ECO:0000259" key="3">
    <source>
        <dbReference type="Pfam" id="PF13505"/>
    </source>
</evidence>
<feature type="signal peptide" evidence="2">
    <location>
        <begin position="1"/>
        <end position="22"/>
    </location>
</feature>